<dbReference type="FunFam" id="3.40.50.720:FF:000336">
    <property type="entry name" value="Aldehyde reductase"/>
    <property type="match status" value="1"/>
</dbReference>
<evidence type="ECO:0000313" key="5">
    <source>
        <dbReference type="Proteomes" id="UP000295793"/>
    </source>
</evidence>
<evidence type="ECO:0000256" key="2">
    <source>
        <dbReference type="ARBA" id="ARBA00023445"/>
    </source>
</evidence>
<dbReference type="Pfam" id="PF01370">
    <property type="entry name" value="Epimerase"/>
    <property type="match status" value="1"/>
</dbReference>
<organism evidence="4 5">
    <name type="scientific">Reinekea marinisedimentorum</name>
    <dbReference type="NCBI Taxonomy" id="230495"/>
    <lineage>
        <taxon>Bacteria</taxon>
        <taxon>Pseudomonadati</taxon>
        <taxon>Pseudomonadota</taxon>
        <taxon>Gammaproteobacteria</taxon>
        <taxon>Oceanospirillales</taxon>
        <taxon>Saccharospirillaceae</taxon>
        <taxon>Reinekea</taxon>
    </lineage>
</organism>
<protein>
    <submittedName>
        <fullName evidence="4">Dihydroflavonol-4-reductase</fullName>
    </submittedName>
</protein>
<accession>A0A4R3HV32</accession>
<dbReference type="InterPro" id="IPR036291">
    <property type="entry name" value="NAD(P)-bd_dom_sf"/>
</dbReference>
<comment type="caution">
    <text evidence="4">The sequence shown here is derived from an EMBL/GenBank/DDBJ whole genome shotgun (WGS) entry which is preliminary data.</text>
</comment>
<dbReference type="EMBL" id="SLZR01000029">
    <property type="protein sequence ID" value="TCS35905.1"/>
    <property type="molecule type" value="Genomic_DNA"/>
</dbReference>
<comment type="similarity">
    <text evidence="2">Belongs to the NAD(P)-dependent epimerase/dehydratase family. Dihydroflavonol-4-reductase subfamily.</text>
</comment>
<feature type="domain" description="NAD-dependent epimerase/dehydratase" evidence="3">
    <location>
        <begin position="14"/>
        <end position="250"/>
    </location>
</feature>
<dbReference type="PANTHER" id="PTHR10366:SF564">
    <property type="entry name" value="STEROL-4-ALPHA-CARBOXYLATE 3-DEHYDROGENASE, DECARBOXYLATING"/>
    <property type="match status" value="1"/>
</dbReference>
<proteinExistence type="inferred from homology"/>
<evidence type="ECO:0000313" key="4">
    <source>
        <dbReference type="EMBL" id="TCS35905.1"/>
    </source>
</evidence>
<keyword evidence="1" id="KW-0560">Oxidoreductase</keyword>
<reference evidence="4 5" key="1">
    <citation type="submission" date="2019-03" db="EMBL/GenBank/DDBJ databases">
        <title>Genomic Encyclopedia of Archaeal and Bacterial Type Strains, Phase II (KMG-II): from individual species to whole genera.</title>
        <authorList>
            <person name="Goeker M."/>
        </authorList>
    </citation>
    <scope>NUCLEOTIDE SEQUENCE [LARGE SCALE GENOMIC DNA]</scope>
    <source>
        <strain evidence="4 5">DSM 15388</strain>
    </source>
</reference>
<dbReference type="InterPro" id="IPR001509">
    <property type="entry name" value="Epimerase_deHydtase"/>
</dbReference>
<dbReference type="InterPro" id="IPR050425">
    <property type="entry name" value="NAD(P)_dehydrat-like"/>
</dbReference>
<evidence type="ECO:0000259" key="3">
    <source>
        <dbReference type="Pfam" id="PF01370"/>
    </source>
</evidence>
<dbReference type="Proteomes" id="UP000295793">
    <property type="component" value="Unassembled WGS sequence"/>
</dbReference>
<dbReference type="AlphaFoldDB" id="A0A4R3HV32"/>
<sequence>MLNGNDVSKTQRPVMVTGATGYVAGHLVKKLLQQGLTVHAAVRDPANTTKLKHLNELAEQLPGRIKYFKADLLHEGSYRQAMDGCELVFHTASPFVTKVKDAHKELIEPALSGTRNVLKQANQTPSVKRVVLTSSCAAICGDNADIDLAPGRILSESVWNETSSLNHNAYAYSKTLAEREAWKIYNAQARWQLVTINPSLVIGPAVNPYATSGSFDVVRQCGNGSLRFGAPRWGFGVVDVRDVAEAHYKAGFTAEAEGRYLISAHNTDMFELANSLMERYGAAYPIPKRVLPRWPLWLFGPMLNKGMSRKVVALNVNRPWRADNSKAVRELGIRYRPLQESMEALFQQMIDHGRFKGS</sequence>
<dbReference type="Gene3D" id="3.40.50.720">
    <property type="entry name" value="NAD(P)-binding Rossmann-like Domain"/>
    <property type="match status" value="1"/>
</dbReference>
<name>A0A4R3HV32_9GAMM</name>
<dbReference type="GO" id="GO:0016616">
    <property type="term" value="F:oxidoreductase activity, acting on the CH-OH group of donors, NAD or NADP as acceptor"/>
    <property type="evidence" value="ECO:0007669"/>
    <property type="project" value="TreeGrafter"/>
</dbReference>
<evidence type="ECO:0000256" key="1">
    <source>
        <dbReference type="ARBA" id="ARBA00023002"/>
    </source>
</evidence>
<gene>
    <name evidence="4" type="ORF">BCF53_12921</name>
</gene>
<dbReference type="OrthoDB" id="9778052at2"/>
<dbReference type="SUPFAM" id="SSF51735">
    <property type="entry name" value="NAD(P)-binding Rossmann-fold domains"/>
    <property type="match status" value="1"/>
</dbReference>
<keyword evidence="5" id="KW-1185">Reference proteome</keyword>
<dbReference type="PANTHER" id="PTHR10366">
    <property type="entry name" value="NAD DEPENDENT EPIMERASE/DEHYDRATASE"/>
    <property type="match status" value="1"/>
</dbReference>